<keyword evidence="3" id="KW-0689">Ribosomal protein</keyword>
<sequence length="236" mass="25772">MARRSLDLVKHVKFLAQAGAITKPKWLDVVEKIHPAVPAKSSKKPAVLRFPEDDLLQAYYAKHPEAKMEPVDLSSFEPTSARKFVFRQLEVMQTGVPRKEAYDIVSKEVAEAASTSDAPALGRVVLDQIQQEEEWHLMNAMSQFRERCALRHLMLRGTCRAHVSTLPPPSPLLLQASHGSQAVAEEAASCKSQPSQGQCATTTKKGAAADPCAASAIYACLTVRSLGPRMELALVS</sequence>
<protein>
    <recommendedName>
        <fullName evidence="6">Small ribosomal subunit protein mS23</fullName>
    </recommendedName>
</protein>
<proteinExistence type="inferred from homology"/>
<reference evidence="7" key="1">
    <citation type="submission" date="2015-08" db="EMBL/GenBank/DDBJ databases">
        <authorList>
            <person name="Babu N.S."/>
            <person name="Beckwith C.J."/>
            <person name="Beseler K.G."/>
            <person name="Brison A."/>
            <person name="Carone J.V."/>
            <person name="Caskin T.P."/>
            <person name="Diamond M."/>
            <person name="Durham M.E."/>
            <person name="Foxe J.M."/>
            <person name="Go M."/>
            <person name="Henderson B.A."/>
            <person name="Jones I.B."/>
            <person name="McGettigan J.A."/>
            <person name="Micheletti S.J."/>
            <person name="Nasrallah M.E."/>
            <person name="Ortiz D."/>
            <person name="Piller C.R."/>
            <person name="Privatt S.R."/>
            <person name="Schneider S.L."/>
            <person name="Sharp S."/>
            <person name="Smith T.C."/>
            <person name="Stanton J.D."/>
            <person name="Ullery H.E."/>
            <person name="Wilson R.J."/>
            <person name="Serrano M.G."/>
            <person name="Buck G."/>
            <person name="Lee V."/>
            <person name="Wang Y."/>
            <person name="Carvalho R."/>
            <person name="Voegtly L."/>
            <person name="Shi R."/>
            <person name="Duckworth R."/>
            <person name="Johnson A."/>
            <person name="Loviza R."/>
            <person name="Walstead R."/>
            <person name="Shah Z."/>
            <person name="Kiflezghi M."/>
            <person name="Wade K."/>
            <person name="Ball S.L."/>
            <person name="Bradley K.W."/>
            <person name="Asai D.J."/>
            <person name="Bowman C.A."/>
            <person name="Russell D.A."/>
            <person name="Pope W.H."/>
            <person name="Jacobs-Sera D."/>
            <person name="Hendrix R.W."/>
            <person name="Hatfull G.F."/>
        </authorList>
    </citation>
    <scope>NUCLEOTIDE SEQUENCE</scope>
</reference>
<dbReference type="AlphaFoldDB" id="A0A1D2AEQ2"/>
<keyword evidence="4" id="KW-0496">Mitochondrion</keyword>
<evidence type="ECO:0000256" key="5">
    <source>
        <dbReference type="ARBA" id="ARBA00023274"/>
    </source>
</evidence>
<accession>A0A1D2AEQ2</accession>
<dbReference type="PANTHER" id="PTHR35693">
    <property type="entry name" value="EXPRESSED PROTEIN"/>
    <property type="match status" value="1"/>
</dbReference>
<evidence type="ECO:0000256" key="2">
    <source>
        <dbReference type="ARBA" id="ARBA00009864"/>
    </source>
</evidence>
<evidence type="ECO:0000256" key="4">
    <source>
        <dbReference type="ARBA" id="ARBA00023128"/>
    </source>
</evidence>
<comment type="similarity">
    <text evidence="2">Belongs to the mitochondrion-specific ribosomal protein mS23 family.</text>
</comment>
<keyword evidence="5" id="KW-0687">Ribonucleoprotein</keyword>
<dbReference type="InterPro" id="IPR059242">
    <property type="entry name" value="mS23_dom"/>
</dbReference>
<dbReference type="CDD" id="cd23701">
    <property type="entry name" value="At1g26750"/>
    <property type="match status" value="1"/>
</dbReference>
<organism evidence="7">
    <name type="scientific">Auxenochlorella protothecoides</name>
    <name type="common">Green microalga</name>
    <name type="synonym">Chlorella protothecoides</name>
    <dbReference type="NCBI Taxonomy" id="3075"/>
    <lineage>
        <taxon>Eukaryota</taxon>
        <taxon>Viridiplantae</taxon>
        <taxon>Chlorophyta</taxon>
        <taxon>core chlorophytes</taxon>
        <taxon>Trebouxiophyceae</taxon>
        <taxon>Chlorellales</taxon>
        <taxon>Chlorellaceae</taxon>
        <taxon>Auxenochlorella</taxon>
    </lineage>
</organism>
<evidence type="ECO:0000256" key="1">
    <source>
        <dbReference type="ARBA" id="ARBA00004173"/>
    </source>
</evidence>
<name>A0A1D2AEQ2_AUXPR</name>
<evidence type="ECO:0000256" key="3">
    <source>
        <dbReference type="ARBA" id="ARBA00022980"/>
    </source>
</evidence>
<evidence type="ECO:0000256" key="6">
    <source>
        <dbReference type="ARBA" id="ARBA00035137"/>
    </source>
</evidence>
<evidence type="ECO:0000313" key="7">
    <source>
        <dbReference type="EMBL" id="JAT77684.1"/>
    </source>
</evidence>
<dbReference type="PANTHER" id="PTHR35693:SF1">
    <property type="entry name" value="EXPRESSED PROTEIN"/>
    <property type="match status" value="1"/>
</dbReference>
<dbReference type="EMBL" id="GDKF01000938">
    <property type="protein sequence ID" value="JAT77684.1"/>
    <property type="molecule type" value="Transcribed_RNA"/>
</dbReference>
<gene>
    <name evidence="7" type="ORF">g.5035</name>
</gene>
<comment type="subcellular location">
    <subcellularLocation>
        <location evidence="1">Mitochondrion</location>
    </subcellularLocation>
</comment>